<organism evidence="1 2">
    <name type="scientific">Magallana gigas</name>
    <name type="common">Pacific oyster</name>
    <name type="synonym">Crassostrea gigas</name>
    <dbReference type="NCBI Taxonomy" id="29159"/>
    <lineage>
        <taxon>Eukaryota</taxon>
        <taxon>Metazoa</taxon>
        <taxon>Spiralia</taxon>
        <taxon>Lophotrochozoa</taxon>
        <taxon>Mollusca</taxon>
        <taxon>Bivalvia</taxon>
        <taxon>Autobranchia</taxon>
        <taxon>Pteriomorphia</taxon>
        <taxon>Ostreida</taxon>
        <taxon>Ostreoidea</taxon>
        <taxon>Ostreidae</taxon>
        <taxon>Magallana</taxon>
    </lineage>
</organism>
<name>A0A8W8IFW5_MAGGI</name>
<dbReference type="Proteomes" id="UP000005408">
    <property type="component" value="Unassembled WGS sequence"/>
</dbReference>
<accession>A0A8W8IFW5</accession>
<dbReference type="EnsemblMetazoa" id="G14068.3">
    <property type="protein sequence ID" value="G14068.3:cds"/>
    <property type="gene ID" value="G14068"/>
</dbReference>
<reference evidence="1" key="1">
    <citation type="submission" date="2022-08" db="UniProtKB">
        <authorList>
            <consortium name="EnsemblMetazoa"/>
        </authorList>
    </citation>
    <scope>IDENTIFICATION</scope>
    <source>
        <strain evidence="1">05x7-T-G4-1.051#20</strain>
    </source>
</reference>
<sequence length="123" mass="14235">MVFLYRLLRNDEHPEMGLVAKNIWSSVSVEQHVTYGSHGIASKYISCCKSEQAVRKLASMSRTHPRRIAMFYVNERDINIIDLTDPFIRDCFISNMTGRHYAASFEEVLIENNIPKECFVGYI</sequence>
<evidence type="ECO:0000313" key="1">
    <source>
        <dbReference type="EnsemblMetazoa" id="G14068.3:cds"/>
    </source>
</evidence>
<keyword evidence="2" id="KW-1185">Reference proteome</keyword>
<dbReference type="AlphaFoldDB" id="A0A8W8IFW5"/>
<proteinExistence type="predicted"/>
<protein>
    <submittedName>
        <fullName evidence="1">Uncharacterized protein</fullName>
    </submittedName>
</protein>
<evidence type="ECO:0000313" key="2">
    <source>
        <dbReference type="Proteomes" id="UP000005408"/>
    </source>
</evidence>